<proteinExistence type="predicted"/>
<evidence type="ECO:0000313" key="3">
    <source>
        <dbReference type="Proteomes" id="UP001280121"/>
    </source>
</evidence>
<name>A0AAE0CJ18_9ROSI</name>
<sequence>MKDRAKVWFISLKVGSLRLRDEVCQAFFNRFFPATKIKDIRVHVVSFLEEDNEPFHEAWGRYMMLLEQCPPYMVTEVYKVNPFYDGLMAFTQALVDNACGGALIKKSALEILKIYETLALNSQHRSLTSRK</sequence>
<organism evidence="2 3">
    <name type="scientific">Dipteronia dyeriana</name>
    <dbReference type="NCBI Taxonomy" id="168575"/>
    <lineage>
        <taxon>Eukaryota</taxon>
        <taxon>Viridiplantae</taxon>
        <taxon>Streptophyta</taxon>
        <taxon>Embryophyta</taxon>
        <taxon>Tracheophyta</taxon>
        <taxon>Spermatophyta</taxon>
        <taxon>Magnoliopsida</taxon>
        <taxon>eudicotyledons</taxon>
        <taxon>Gunneridae</taxon>
        <taxon>Pentapetalae</taxon>
        <taxon>rosids</taxon>
        <taxon>malvids</taxon>
        <taxon>Sapindales</taxon>
        <taxon>Sapindaceae</taxon>
        <taxon>Hippocastanoideae</taxon>
        <taxon>Acereae</taxon>
        <taxon>Dipteronia</taxon>
    </lineage>
</organism>
<evidence type="ECO:0000313" key="2">
    <source>
        <dbReference type="EMBL" id="KAK2652977.1"/>
    </source>
</evidence>
<dbReference type="InterPro" id="IPR005162">
    <property type="entry name" value="Retrotrans_gag_dom"/>
</dbReference>
<gene>
    <name evidence="2" type="ORF">Ddye_012833</name>
</gene>
<dbReference type="AlphaFoldDB" id="A0AAE0CJ18"/>
<dbReference type="Pfam" id="PF03732">
    <property type="entry name" value="Retrotrans_gag"/>
    <property type="match status" value="1"/>
</dbReference>
<evidence type="ECO:0000259" key="1">
    <source>
        <dbReference type="Pfam" id="PF03732"/>
    </source>
</evidence>
<reference evidence="2" key="1">
    <citation type="journal article" date="2023" name="Plant J.">
        <title>Genome sequences and population genomics provide insights into the demographic history, inbreeding, and mutation load of two 'living fossil' tree species of Dipteronia.</title>
        <authorList>
            <person name="Feng Y."/>
            <person name="Comes H.P."/>
            <person name="Chen J."/>
            <person name="Zhu S."/>
            <person name="Lu R."/>
            <person name="Zhang X."/>
            <person name="Li P."/>
            <person name="Qiu J."/>
            <person name="Olsen K.M."/>
            <person name="Qiu Y."/>
        </authorList>
    </citation>
    <scope>NUCLEOTIDE SEQUENCE</scope>
    <source>
        <strain evidence="2">KIB01</strain>
    </source>
</reference>
<feature type="domain" description="Retrotransposon gag" evidence="1">
    <location>
        <begin position="2"/>
        <end position="87"/>
    </location>
</feature>
<keyword evidence="3" id="KW-1185">Reference proteome</keyword>
<dbReference type="EMBL" id="JANJYI010000004">
    <property type="protein sequence ID" value="KAK2652977.1"/>
    <property type="molecule type" value="Genomic_DNA"/>
</dbReference>
<protein>
    <recommendedName>
        <fullName evidence="1">Retrotransposon gag domain-containing protein</fullName>
    </recommendedName>
</protein>
<accession>A0AAE0CJ18</accession>
<comment type="caution">
    <text evidence="2">The sequence shown here is derived from an EMBL/GenBank/DDBJ whole genome shotgun (WGS) entry which is preliminary data.</text>
</comment>
<dbReference type="Proteomes" id="UP001280121">
    <property type="component" value="Unassembled WGS sequence"/>
</dbReference>